<reference evidence="1 2" key="1">
    <citation type="journal article" date="2023" name="Microbiol. Spectr.">
        <title>Symbiosis of Carpenter Bees with Uncharacterized Lactic Acid Bacteria Showing NAD Auxotrophy.</title>
        <authorList>
            <person name="Kawasaki S."/>
            <person name="Ozawa K."/>
            <person name="Mori T."/>
            <person name="Yamamoto A."/>
            <person name="Ito M."/>
            <person name="Ohkuma M."/>
            <person name="Sakamoto M."/>
            <person name="Matsutani M."/>
        </authorList>
    </citation>
    <scope>NUCLEOTIDE SEQUENCE [LARGE SCALE GENOMIC DNA]</scope>
    <source>
        <strain evidence="1 2">XA3</strain>
    </source>
</reference>
<name>A0AAU9DBA3_9LACO</name>
<dbReference type="NCBIfam" id="NF047400">
    <property type="entry name" value="MazE_PemI_antitoxin"/>
    <property type="match status" value="1"/>
</dbReference>
<proteinExistence type="predicted"/>
<protein>
    <submittedName>
        <fullName evidence="1">AbrB family transcriptional regulator</fullName>
    </submittedName>
</protein>
<dbReference type="KEGG" id="xap:XA3_21370"/>
<evidence type="ECO:0000313" key="2">
    <source>
        <dbReference type="Proteomes" id="UP001321861"/>
    </source>
</evidence>
<gene>
    <name evidence="1" type="ORF">XA3_21370</name>
</gene>
<keyword evidence="2" id="KW-1185">Reference proteome</keyword>
<accession>A0AAU9DBA3</accession>
<sequence>MQKVKARKVGSSIVISLTKDLNVKEGQEFYLHKGADGYISLIPKVPDIYADATAEDLKDMDTDNIARDYRPRGSELSE</sequence>
<evidence type="ECO:0000313" key="1">
    <source>
        <dbReference type="EMBL" id="BDR59696.1"/>
    </source>
</evidence>
<organism evidence="1 2">
    <name type="scientific">Xylocopilactobacillus apicola</name>
    <dbReference type="NCBI Taxonomy" id="2932184"/>
    <lineage>
        <taxon>Bacteria</taxon>
        <taxon>Bacillati</taxon>
        <taxon>Bacillota</taxon>
        <taxon>Bacilli</taxon>
        <taxon>Lactobacillales</taxon>
        <taxon>Lactobacillaceae</taxon>
        <taxon>Xylocopilactobacillus</taxon>
    </lineage>
</organism>
<dbReference type="RefSeq" id="WP_317635480.1">
    <property type="nucleotide sequence ID" value="NZ_AP026802.1"/>
</dbReference>
<dbReference type="Proteomes" id="UP001321861">
    <property type="component" value="Chromosome"/>
</dbReference>
<dbReference type="EMBL" id="AP026802">
    <property type="protein sequence ID" value="BDR59696.1"/>
    <property type="molecule type" value="Genomic_DNA"/>
</dbReference>
<dbReference type="AlphaFoldDB" id="A0AAU9DBA3"/>